<dbReference type="PANTHER" id="PTHR31342">
    <property type="entry name" value="PROTEIN CHUP1, CHLOROPLASTIC"/>
    <property type="match status" value="1"/>
</dbReference>
<feature type="compositionally biased region" description="Basic and acidic residues" evidence="2">
    <location>
        <begin position="159"/>
        <end position="177"/>
    </location>
</feature>
<evidence type="ECO:0000313" key="4">
    <source>
        <dbReference type="Proteomes" id="UP000027138"/>
    </source>
</evidence>
<evidence type="ECO:0008006" key="5">
    <source>
        <dbReference type="Google" id="ProtNLM"/>
    </source>
</evidence>
<evidence type="ECO:0000313" key="3">
    <source>
        <dbReference type="EMBL" id="KDP39350.1"/>
    </source>
</evidence>
<keyword evidence="4" id="KW-1185">Reference proteome</keyword>
<dbReference type="InterPro" id="IPR040265">
    <property type="entry name" value="CHUP1/IPGA1-like"/>
</dbReference>
<organism evidence="3 4">
    <name type="scientific">Jatropha curcas</name>
    <name type="common">Barbados nut</name>
    <dbReference type="NCBI Taxonomy" id="180498"/>
    <lineage>
        <taxon>Eukaryota</taxon>
        <taxon>Viridiplantae</taxon>
        <taxon>Streptophyta</taxon>
        <taxon>Embryophyta</taxon>
        <taxon>Tracheophyta</taxon>
        <taxon>Spermatophyta</taxon>
        <taxon>Magnoliopsida</taxon>
        <taxon>eudicotyledons</taxon>
        <taxon>Gunneridae</taxon>
        <taxon>Pentapetalae</taxon>
        <taxon>rosids</taxon>
        <taxon>fabids</taxon>
        <taxon>Malpighiales</taxon>
        <taxon>Euphorbiaceae</taxon>
        <taxon>Crotonoideae</taxon>
        <taxon>Jatropheae</taxon>
        <taxon>Jatropha</taxon>
    </lineage>
</organism>
<proteinExistence type="predicted"/>
<name>A0A067L4C4_JATCU</name>
<feature type="compositionally biased region" description="Polar residues" evidence="2">
    <location>
        <begin position="148"/>
        <end position="157"/>
    </location>
</feature>
<protein>
    <recommendedName>
        <fullName evidence="5">Hydroxyproline-rich glycoprotein family protein</fullName>
    </recommendedName>
</protein>
<accession>A0A067L4C4</accession>
<evidence type="ECO:0000256" key="1">
    <source>
        <dbReference type="ARBA" id="ARBA00023054"/>
    </source>
</evidence>
<feature type="compositionally biased region" description="Polar residues" evidence="2">
    <location>
        <begin position="128"/>
        <end position="140"/>
    </location>
</feature>
<gene>
    <name evidence="3" type="ORF">JCGZ_01107</name>
</gene>
<dbReference type="OrthoDB" id="2020598at2759"/>
<dbReference type="Proteomes" id="UP000027138">
    <property type="component" value="Unassembled WGS sequence"/>
</dbReference>
<sequence length="547" mass="62121">MEDLHKLYPEALPNIPTSDMKEFTVDKKVKYFFEELKSIREKWRLSPGWMAKYGYDKIDKLESTNVEQIVDIMFATLDYVIKAATELFDLLEDEVLKEDYVQPTVKSTETEFCSRQSEKAISPVPRNDSFSGVASPNLSKTPPAPVSSGVQVCQNSDPLEEKNETMKNLKPQSKEEMGTETGIIEYDPRTSKNTQIFRTDEKDPSPTNVPAKLVQPKPPLPPPPPLMSAKGSKPTAMPLKKGPAAHPPPPPGAGKSLFQRKGTSKLKRSTQMPSLFRKLKDKMEGSNLPVKSANKRKTQLGGSSGGKEGFAASLAELTKRSTYFQQIEEDIQKYAKPILELKVAINSFQTNDMVKLLKFRNNVESILAVLIDESQVLVKFEGFPTKKLETLRTAATLYSKLDTMVTTLKNWEIVPPLVKLIDKFECYFRKVREEMDAIERNKDEESKNFKNHDIIFDFLMITRVKESMVDLSSDFMESALKERREAEAKGIGETRRIDQKMKESVKMLWRVFQFAFQAYSFAGGLDDRFDKLAKELAEEILVHSQNQ</sequence>
<reference evidence="3 4" key="1">
    <citation type="journal article" date="2014" name="PLoS ONE">
        <title>Global Analysis of Gene Expression Profiles in Physic Nut (Jatropha curcas L.) Seedlings Exposed to Salt Stress.</title>
        <authorList>
            <person name="Zhang L."/>
            <person name="Zhang C."/>
            <person name="Wu P."/>
            <person name="Chen Y."/>
            <person name="Li M."/>
            <person name="Jiang H."/>
            <person name="Wu G."/>
        </authorList>
    </citation>
    <scope>NUCLEOTIDE SEQUENCE [LARGE SCALE GENOMIC DNA]</scope>
    <source>
        <strain evidence="4">cv. GZQX0401</strain>
        <tissue evidence="3">Young leaves</tissue>
    </source>
</reference>
<feature type="compositionally biased region" description="Pro residues" evidence="2">
    <location>
        <begin position="216"/>
        <end position="226"/>
    </location>
</feature>
<feature type="region of interest" description="Disordered" evidence="2">
    <location>
        <begin position="115"/>
        <end position="273"/>
    </location>
</feature>
<dbReference type="STRING" id="180498.A0A067L4C4"/>
<dbReference type="AlphaFoldDB" id="A0A067L4C4"/>
<evidence type="ECO:0000256" key="2">
    <source>
        <dbReference type="SAM" id="MobiDB-lite"/>
    </source>
</evidence>
<dbReference type="PANTHER" id="PTHR31342:SF62">
    <property type="entry name" value="HYDROXYPROLINE-RICH GLYCOPROTEIN FAMILY PROTEIN"/>
    <property type="match status" value="1"/>
</dbReference>
<keyword evidence="1" id="KW-0175">Coiled coil</keyword>
<dbReference type="EMBL" id="KK914353">
    <property type="protein sequence ID" value="KDP39350.1"/>
    <property type="molecule type" value="Genomic_DNA"/>
</dbReference>